<reference evidence="1 2" key="1">
    <citation type="submission" date="2015-04" db="EMBL/GenBank/DDBJ databases">
        <authorList>
            <person name="Syromyatnikov M.Y."/>
            <person name="Popov V.N."/>
        </authorList>
    </citation>
    <scope>NUCLEOTIDE SEQUENCE [LARGE SCALE GENOMIC DNA]</scope>
</reference>
<organism evidence="1 2">
    <name type="scientific">Clunio marinus</name>
    <dbReference type="NCBI Taxonomy" id="568069"/>
    <lineage>
        <taxon>Eukaryota</taxon>
        <taxon>Metazoa</taxon>
        <taxon>Ecdysozoa</taxon>
        <taxon>Arthropoda</taxon>
        <taxon>Hexapoda</taxon>
        <taxon>Insecta</taxon>
        <taxon>Pterygota</taxon>
        <taxon>Neoptera</taxon>
        <taxon>Endopterygota</taxon>
        <taxon>Diptera</taxon>
        <taxon>Nematocera</taxon>
        <taxon>Chironomoidea</taxon>
        <taxon>Chironomidae</taxon>
        <taxon>Clunio</taxon>
    </lineage>
</organism>
<dbReference type="EMBL" id="CVRI01000047">
    <property type="protein sequence ID" value="CRK98504.1"/>
    <property type="molecule type" value="Genomic_DNA"/>
</dbReference>
<accession>A0A1J1IE67</accession>
<dbReference type="AlphaFoldDB" id="A0A1J1IE67"/>
<evidence type="ECO:0000313" key="1">
    <source>
        <dbReference type="EMBL" id="CRK98504.1"/>
    </source>
</evidence>
<sequence length="90" mass="10694">MDKKVIMQQEEIFFYIGNVRKWIGNRHFDSPSIKRHISTRYQTKINGFGCFKSANNINYCIPIMYRRVGRLVYKGSRTSYTFSLAFVEQV</sequence>
<protein>
    <submittedName>
        <fullName evidence="1">CLUMA_CG011860, isoform A</fullName>
    </submittedName>
</protein>
<evidence type="ECO:0000313" key="2">
    <source>
        <dbReference type="Proteomes" id="UP000183832"/>
    </source>
</evidence>
<dbReference type="Proteomes" id="UP000183832">
    <property type="component" value="Unassembled WGS sequence"/>
</dbReference>
<keyword evidence="2" id="KW-1185">Reference proteome</keyword>
<gene>
    <name evidence="1" type="ORF">CLUMA_CG011860</name>
</gene>
<proteinExistence type="predicted"/>
<name>A0A1J1IE67_9DIPT</name>